<dbReference type="EMBL" id="JAYDYQ010002688">
    <property type="protein sequence ID" value="KAK4477757.1"/>
    <property type="molecule type" value="Genomic_DNA"/>
</dbReference>
<keyword evidence="8 11" id="KW-1133">Transmembrane helix</keyword>
<keyword evidence="4" id="KW-0328">Glycosyltransferase</keyword>
<evidence type="ECO:0000256" key="5">
    <source>
        <dbReference type="ARBA" id="ARBA00022679"/>
    </source>
</evidence>
<dbReference type="PANTHER" id="PTHR12646">
    <property type="entry name" value="NOT56 - RELATED"/>
    <property type="match status" value="1"/>
</dbReference>
<comment type="caution">
    <text evidence="12">The sequence shown here is derived from an EMBL/GenBank/DDBJ whole genome shotgun (WGS) entry which is preliminary data.</text>
</comment>
<evidence type="ECO:0000313" key="13">
    <source>
        <dbReference type="Proteomes" id="UP001291926"/>
    </source>
</evidence>
<evidence type="ECO:0000256" key="8">
    <source>
        <dbReference type="ARBA" id="ARBA00022989"/>
    </source>
</evidence>
<gene>
    <name evidence="12" type="ORF">RD792_017019</name>
</gene>
<name>A0ABR0CLA5_9LAMI</name>
<dbReference type="InterPro" id="IPR007873">
    <property type="entry name" value="Glycosyltransferase_ALG3"/>
</dbReference>
<organism evidence="12 13">
    <name type="scientific">Penstemon davidsonii</name>
    <dbReference type="NCBI Taxonomy" id="160366"/>
    <lineage>
        <taxon>Eukaryota</taxon>
        <taxon>Viridiplantae</taxon>
        <taxon>Streptophyta</taxon>
        <taxon>Embryophyta</taxon>
        <taxon>Tracheophyta</taxon>
        <taxon>Spermatophyta</taxon>
        <taxon>Magnoliopsida</taxon>
        <taxon>eudicotyledons</taxon>
        <taxon>Gunneridae</taxon>
        <taxon>Pentapetalae</taxon>
        <taxon>asterids</taxon>
        <taxon>lamiids</taxon>
        <taxon>Lamiales</taxon>
        <taxon>Plantaginaceae</taxon>
        <taxon>Cheloneae</taxon>
        <taxon>Penstemon</taxon>
    </lineage>
</organism>
<evidence type="ECO:0000256" key="3">
    <source>
        <dbReference type="ARBA" id="ARBA00011964"/>
    </source>
</evidence>
<evidence type="ECO:0000256" key="9">
    <source>
        <dbReference type="ARBA" id="ARBA00023136"/>
    </source>
</evidence>
<comment type="subcellular location">
    <subcellularLocation>
        <location evidence="1">Endoplasmic reticulum membrane</location>
        <topology evidence="1">Multi-pass membrane protein</topology>
    </subcellularLocation>
</comment>
<accession>A0ABR0CLA5</accession>
<feature type="transmembrane region" description="Helical" evidence="11">
    <location>
        <begin position="289"/>
        <end position="313"/>
    </location>
</feature>
<protein>
    <recommendedName>
        <fullName evidence="3">dolichyl-P-Man:Man5GlcNAc2-PP-dolichol alpha-1,3-mannosyltransferase</fullName>
        <ecNumber evidence="3">2.4.1.258</ecNumber>
    </recommendedName>
</protein>
<dbReference type="PANTHER" id="PTHR12646:SF0">
    <property type="entry name" value="DOL-P-MAN:MAN(5)GLCNAC(2)-PP-DOL ALPHA-1,3-MANNOSYLTRANSFERASE"/>
    <property type="match status" value="1"/>
</dbReference>
<proteinExistence type="predicted"/>
<feature type="transmembrane region" description="Helical" evidence="11">
    <location>
        <begin position="350"/>
        <end position="369"/>
    </location>
</feature>
<evidence type="ECO:0000256" key="2">
    <source>
        <dbReference type="ARBA" id="ARBA00004922"/>
    </source>
</evidence>
<evidence type="ECO:0000313" key="12">
    <source>
        <dbReference type="EMBL" id="KAK4477757.1"/>
    </source>
</evidence>
<feature type="transmembrane region" description="Helical" evidence="11">
    <location>
        <begin position="258"/>
        <end position="277"/>
    </location>
</feature>
<evidence type="ECO:0000256" key="4">
    <source>
        <dbReference type="ARBA" id="ARBA00022676"/>
    </source>
</evidence>
<comment type="catalytic activity">
    <reaction evidence="10">
        <text>an alpha-D-Man-(1-&gt;2)-alpha-D-Man-(1-&gt;2)-alpha-D-Man-(1-&gt;3)-[alpha-D-Man-(1-&gt;6)]-beta-D-Man-(1-&gt;4)-beta-D-GlcNAc-(1-&gt;4)-alpha-D-GlcNAc-diphospho-di-trans,poly-cis-dolichol + a di-trans,poly-cis-dolichyl beta-D-mannosyl phosphate = an alpha-D-Man-(1-&gt;2)-alpha-D-Man-(1-&gt;2)-alpha-D-Man-(1-&gt;3)-[alpha-D-Man-(1-&gt;3)-alpha-D-Man-(1-&gt;6)]-beta-D-Man-(1-&gt;4)-beta-D-GlcNAc-(1-&gt;4)-alpha-D-GlcNAc-diphospho-di-trans,poly-cis-dolichol + a di-trans,poly-cis-dolichyl phosphate + H(+)</text>
        <dbReference type="Rhea" id="RHEA:29527"/>
        <dbReference type="Rhea" id="RHEA-COMP:19498"/>
        <dbReference type="Rhea" id="RHEA-COMP:19501"/>
        <dbReference type="Rhea" id="RHEA-COMP:19516"/>
        <dbReference type="Rhea" id="RHEA-COMP:19517"/>
        <dbReference type="ChEBI" id="CHEBI:15378"/>
        <dbReference type="ChEBI" id="CHEBI:57683"/>
        <dbReference type="ChEBI" id="CHEBI:58211"/>
        <dbReference type="ChEBI" id="CHEBI:132515"/>
        <dbReference type="ChEBI" id="CHEBI:132516"/>
        <dbReference type="EC" id="2.4.1.258"/>
    </reaction>
    <physiologicalReaction direction="left-to-right" evidence="10">
        <dbReference type="Rhea" id="RHEA:29528"/>
    </physiologicalReaction>
</comment>
<evidence type="ECO:0000256" key="7">
    <source>
        <dbReference type="ARBA" id="ARBA00022824"/>
    </source>
</evidence>
<reference evidence="12 13" key="1">
    <citation type="journal article" date="2023" name="bioRxiv">
        <title>Genome report: Whole genome sequence and annotation of Penstemon davidsonii.</title>
        <authorList>
            <person name="Ostevik K.L."/>
            <person name="Alabady M."/>
            <person name="Zhang M."/>
            <person name="Rausher M.D."/>
        </authorList>
    </citation>
    <scope>NUCLEOTIDE SEQUENCE [LARGE SCALE GENOMIC DNA]</scope>
    <source>
        <strain evidence="12">DNT005</strain>
        <tissue evidence="12">Whole leaf</tissue>
    </source>
</reference>
<keyword evidence="9 11" id="KW-0472">Membrane</keyword>
<keyword evidence="7" id="KW-0256">Endoplasmic reticulum</keyword>
<keyword evidence="6 11" id="KW-0812">Transmembrane</keyword>
<dbReference type="Proteomes" id="UP001291926">
    <property type="component" value="Unassembled WGS sequence"/>
</dbReference>
<evidence type="ECO:0000256" key="10">
    <source>
        <dbReference type="ARBA" id="ARBA00049506"/>
    </source>
</evidence>
<sequence length="373" mass="41724">MFIMHQMHDELLKLEGQSHLDGRNPSLVSISEDDEWETVGPKNKSAVTRTQNFVPSELSSIFGGQLRSVVEARGISRTYELSYMPWFLASTRLRPSILMARQVTATRSAAAGGGQKPSRRSESFIQKLFKNTKIDWDAYMSQVSGFLGGERDYSKLEGDMGPLVYPAGFPYIYSAIQYVTGGEVYPAQILFGVLYVVNLGMVLLLYLKTDVVPWWALCLVSLSKRVHSIFVLRLFNDCFATALFNAAMLLFLNQKWHLGLIIFSGAVSVKMNVLLYAPPLLLLLLKAMNIFGVISALAGAALVQILVGLPFLLSYPIAYISRAFNLGRIFIHFCSDNFKFVPEPVFVSKGFALLLLAVHLILLAIFAHYRWCK</sequence>
<feature type="transmembrane region" description="Helical" evidence="11">
    <location>
        <begin position="228"/>
        <end position="252"/>
    </location>
</feature>
<evidence type="ECO:0000256" key="1">
    <source>
        <dbReference type="ARBA" id="ARBA00004477"/>
    </source>
</evidence>
<feature type="transmembrane region" description="Helical" evidence="11">
    <location>
        <begin position="185"/>
        <end position="207"/>
    </location>
</feature>
<evidence type="ECO:0000256" key="6">
    <source>
        <dbReference type="ARBA" id="ARBA00022692"/>
    </source>
</evidence>
<evidence type="ECO:0000256" key="11">
    <source>
        <dbReference type="SAM" id="Phobius"/>
    </source>
</evidence>
<keyword evidence="13" id="KW-1185">Reference proteome</keyword>
<comment type="pathway">
    <text evidence="2">Protein modification; protein glycosylation.</text>
</comment>
<dbReference type="Pfam" id="PF05208">
    <property type="entry name" value="ALG3"/>
    <property type="match status" value="1"/>
</dbReference>
<keyword evidence="5" id="KW-0808">Transferase</keyword>
<dbReference type="EC" id="2.4.1.258" evidence="3"/>